<keyword evidence="1 3" id="KW-0963">Cytoplasm</keyword>
<sequence length="279" mass="30000">MTNKDNSKPMALPKKVQNAAQKAAVECWQEGTTHQQQDWVAEEVPVALSYNGISHAVMMATPMDLEDFALGFSLSEGIVDSADEAYDCQQVTHADGLELQIRIATRQQNRLQQRRRNLQGRTGCGLCGVESLQQMQRDIAPIKNAVPVSESAVQAALQQLPNWQPLRAATGACHGAAWCSADGEIIVSREDVGRHNALDKLIGAAVKSGLRFDAGFVMVSSRASFEMVQKAAAVGIGSVVAVSAPTSLALTCAQRYGVNLIGFARPGRHCRYHSTDASP</sequence>
<evidence type="ECO:0000256" key="4">
    <source>
        <dbReference type="SAM" id="Coils"/>
    </source>
</evidence>
<accession>A0AAV3U8L1</accession>
<keyword evidence="4" id="KW-0175">Coiled coil</keyword>
<dbReference type="NCBIfam" id="TIGR00129">
    <property type="entry name" value="fdhD_narQ"/>
    <property type="match status" value="1"/>
</dbReference>
<feature type="binding site" evidence="3">
    <location>
        <begin position="263"/>
        <end position="268"/>
    </location>
    <ligand>
        <name>Mo-bis(molybdopterin guanine dinucleotide)</name>
        <dbReference type="ChEBI" id="CHEBI:60539"/>
    </ligand>
</feature>
<evidence type="ECO:0000256" key="1">
    <source>
        <dbReference type="ARBA" id="ARBA00022490"/>
    </source>
</evidence>
<dbReference type="RefSeq" id="WP_345427319.1">
    <property type="nucleotide sequence ID" value="NZ_AP031496.1"/>
</dbReference>
<evidence type="ECO:0000256" key="3">
    <source>
        <dbReference type="HAMAP-Rule" id="MF_00187"/>
    </source>
</evidence>
<dbReference type="Gene3D" id="3.10.20.10">
    <property type="match status" value="1"/>
</dbReference>
<dbReference type="GO" id="GO:0005737">
    <property type="term" value="C:cytoplasm"/>
    <property type="evidence" value="ECO:0007669"/>
    <property type="project" value="UniProtKB-SubCell"/>
</dbReference>
<evidence type="ECO:0000313" key="5">
    <source>
        <dbReference type="EMBL" id="GAA4958334.1"/>
    </source>
</evidence>
<dbReference type="PANTHER" id="PTHR30592:SF1">
    <property type="entry name" value="SULFUR CARRIER PROTEIN FDHD"/>
    <property type="match status" value="1"/>
</dbReference>
<gene>
    <name evidence="3 5" type="primary">fdhD</name>
    <name evidence="5" type="ORF">GCM10025791_43690</name>
</gene>
<organism evidence="5 6">
    <name type="scientific">Halioxenophilus aromaticivorans</name>
    <dbReference type="NCBI Taxonomy" id="1306992"/>
    <lineage>
        <taxon>Bacteria</taxon>
        <taxon>Pseudomonadati</taxon>
        <taxon>Pseudomonadota</taxon>
        <taxon>Gammaproteobacteria</taxon>
        <taxon>Alteromonadales</taxon>
        <taxon>Alteromonadaceae</taxon>
        <taxon>Halioxenophilus</taxon>
    </lineage>
</organism>
<dbReference type="GO" id="GO:0006777">
    <property type="term" value="P:Mo-molybdopterin cofactor biosynthetic process"/>
    <property type="evidence" value="ECO:0007669"/>
    <property type="project" value="UniProtKB-UniRule"/>
</dbReference>
<dbReference type="Gene3D" id="3.40.140.10">
    <property type="entry name" value="Cytidine Deaminase, domain 2"/>
    <property type="match status" value="1"/>
</dbReference>
<name>A0AAV3U8L1_9ALTE</name>
<feature type="active site" description="Cysteine persulfide intermediate" evidence="3">
    <location>
        <position position="124"/>
    </location>
</feature>
<dbReference type="GO" id="GO:0016783">
    <property type="term" value="F:sulfurtransferase activity"/>
    <property type="evidence" value="ECO:0007669"/>
    <property type="project" value="InterPro"/>
</dbReference>
<dbReference type="InterPro" id="IPR003786">
    <property type="entry name" value="FdhD"/>
</dbReference>
<protein>
    <recommendedName>
        <fullName evidence="3">Sulfur carrier protein FdhD</fullName>
    </recommendedName>
</protein>
<keyword evidence="6" id="KW-1185">Reference proteome</keyword>
<dbReference type="SUPFAM" id="SSF53927">
    <property type="entry name" value="Cytidine deaminase-like"/>
    <property type="match status" value="1"/>
</dbReference>
<proteinExistence type="inferred from homology"/>
<dbReference type="PIRSF" id="PIRSF015626">
    <property type="entry name" value="FdhD"/>
    <property type="match status" value="1"/>
</dbReference>
<dbReference type="GO" id="GO:0097163">
    <property type="term" value="F:sulfur carrier activity"/>
    <property type="evidence" value="ECO:0007669"/>
    <property type="project" value="UniProtKB-UniRule"/>
</dbReference>
<feature type="coiled-coil region" evidence="4">
    <location>
        <begin position="94"/>
        <end position="121"/>
    </location>
</feature>
<comment type="caution">
    <text evidence="5">The sequence shown here is derived from an EMBL/GenBank/DDBJ whole genome shotgun (WGS) entry which is preliminary data.</text>
</comment>
<dbReference type="InterPro" id="IPR016193">
    <property type="entry name" value="Cytidine_deaminase-like"/>
</dbReference>
<reference evidence="6" key="1">
    <citation type="journal article" date="2019" name="Int. J. Syst. Evol. Microbiol.">
        <title>The Global Catalogue of Microorganisms (GCM) 10K type strain sequencing project: providing services to taxonomists for standard genome sequencing and annotation.</title>
        <authorList>
            <consortium name="The Broad Institute Genomics Platform"/>
            <consortium name="The Broad Institute Genome Sequencing Center for Infectious Disease"/>
            <person name="Wu L."/>
            <person name="Ma J."/>
        </authorList>
    </citation>
    <scope>NUCLEOTIDE SEQUENCE [LARGE SCALE GENOMIC DNA]</scope>
    <source>
        <strain evidence="6">JCM 19134</strain>
    </source>
</reference>
<comment type="function">
    <text evidence="3">Required for formate dehydrogenase (FDH) activity. Acts as a sulfur carrier protein that transfers sulfur from IscS to the molybdenum cofactor prior to its insertion into FDH.</text>
</comment>
<comment type="subcellular location">
    <subcellularLocation>
        <location evidence="3">Cytoplasm</location>
    </subcellularLocation>
</comment>
<comment type="similarity">
    <text evidence="3">Belongs to the FdhD family.</text>
</comment>
<keyword evidence="2 3" id="KW-0501">Molybdenum cofactor biosynthesis</keyword>
<dbReference type="EMBL" id="BAABLX010000076">
    <property type="protein sequence ID" value="GAA4958334.1"/>
    <property type="molecule type" value="Genomic_DNA"/>
</dbReference>
<dbReference type="Proteomes" id="UP001409585">
    <property type="component" value="Unassembled WGS sequence"/>
</dbReference>
<dbReference type="AlphaFoldDB" id="A0AAV3U8L1"/>
<evidence type="ECO:0000313" key="6">
    <source>
        <dbReference type="Proteomes" id="UP001409585"/>
    </source>
</evidence>
<dbReference type="PANTHER" id="PTHR30592">
    <property type="entry name" value="FORMATE DEHYDROGENASE"/>
    <property type="match status" value="1"/>
</dbReference>
<dbReference type="HAMAP" id="MF_00187">
    <property type="entry name" value="FdhD"/>
    <property type="match status" value="1"/>
</dbReference>
<dbReference type="Pfam" id="PF02634">
    <property type="entry name" value="FdhD-NarQ"/>
    <property type="match status" value="1"/>
</dbReference>
<evidence type="ECO:0000256" key="2">
    <source>
        <dbReference type="ARBA" id="ARBA00023150"/>
    </source>
</evidence>